<dbReference type="Proteomes" id="UP000266118">
    <property type="component" value="Chromosome"/>
</dbReference>
<dbReference type="EMBL" id="CP032489">
    <property type="protein sequence ID" value="AYD47363.1"/>
    <property type="molecule type" value="Genomic_DNA"/>
</dbReference>
<name>A0A386HNM9_9BACT</name>
<organism evidence="1 2">
    <name type="scientific">Arachidicoccus soli</name>
    <dbReference type="NCBI Taxonomy" id="2341117"/>
    <lineage>
        <taxon>Bacteria</taxon>
        <taxon>Pseudomonadati</taxon>
        <taxon>Bacteroidota</taxon>
        <taxon>Chitinophagia</taxon>
        <taxon>Chitinophagales</taxon>
        <taxon>Chitinophagaceae</taxon>
        <taxon>Arachidicoccus</taxon>
    </lineage>
</organism>
<dbReference type="RefSeq" id="WP_119986403.1">
    <property type="nucleotide sequence ID" value="NZ_CP032489.1"/>
</dbReference>
<gene>
    <name evidence="1" type="ORF">D6B99_06905</name>
</gene>
<accession>A0A386HNM9</accession>
<keyword evidence="2" id="KW-1185">Reference proteome</keyword>
<dbReference type="AlphaFoldDB" id="A0A386HNM9"/>
<dbReference type="KEGG" id="ark:D6B99_06905"/>
<evidence type="ECO:0000313" key="2">
    <source>
        <dbReference type="Proteomes" id="UP000266118"/>
    </source>
</evidence>
<reference evidence="1 2" key="1">
    <citation type="submission" date="2018-09" db="EMBL/GenBank/DDBJ databases">
        <title>Arachidicoccus sp. nov., a bacterium isolated from soil.</title>
        <authorList>
            <person name="Weon H.-Y."/>
            <person name="Kwon S.-W."/>
            <person name="Lee S.A."/>
        </authorList>
    </citation>
    <scope>NUCLEOTIDE SEQUENCE [LARGE SCALE GENOMIC DNA]</scope>
    <source>
        <strain evidence="1 2">KIS59-12</strain>
    </source>
</reference>
<protein>
    <submittedName>
        <fullName evidence="1">Uncharacterized protein</fullName>
    </submittedName>
</protein>
<sequence>MSVTLLKYLVISRFDKITVKETTVKKIAQDARLAKSWIFVGTQWYTPGELESNLRFFMKYSFEEFRIKDPRLVIPKGRARIWEIQKLQLEFEKKVNDFYAGRLK</sequence>
<evidence type="ECO:0000313" key="1">
    <source>
        <dbReference type="EMBL" id="AYD47363.1"/>
    </source>
</evidence>
<proteinExistence type="predicted"/>